<dbReference type="EMBL" id="JAFNAA010000014">
    <property type="protein sequence ID" value="MBO1109083.1"/>
    <property type="molecule type" value="Genomic_DNA"/>
</dbReference>
<sequence>MVLVGKSTLFLLLCADNAVVSGNIIGDEYHALMWLDGKGLQNSLHWSQTIGYRRRKLIHSD</sequence>
<dbReference type="AlphaFoldDB" id="A0A8I1W811"/>
<proteinExistence type="predicted"/>
<dbReference type="RefSeq" id="WP_147279526.1">
    <property type="nucleotide sequence ID" value="NZ_CP050969.1"/>
</dbReference>
<accession>A0A8I1W811</accession>
<reference evidence="1" key="1">
    <citation type="submission" date="2021-03" db="EMBL/GenBank/DDBJ databases">
        <title>Plesiomonas shigelloides zfcc0051, isolated from zebrafish feces.</title>
        <authorList>
            <person name="Vanderhoek Z."/>
            <person name="Gaulke C."/>
        </authorList>
    </citation>
    <scope>NUCLEOTIDE SEQUENCE</scope>
    <source>
        <strain evidence="1">Zfcc0051</strain>
    </source>
</reference>
<gene>
    <name evidence="1" type="ORF">J2R62_12840</name>
</gene>
<comment type="caution">
    <text evidence="1">The sequence shown here is derived from an EMBL/GenBank/DDBJ whole genome shotgun (WGS) entry which is preliminary data.</text>
</comment>
<dbReference type="Proteomes" id="UP000664658">
    <property type="component" value="Unassembled WGS sequence"/>
</dbReference>
<organism evidence="1 2">
    <name type="scientific">Plesiomonas shigelloides</name>
    <name type="common">Aeromonas shigelloides</name>
    <dbReference type="NCBI Taxonomy" id="703"/>
    <lineage>
        <taxon>Bacteria</taxon>
        <taxon>Pseudomonadati</taxon>
        <taxon>Pseudomonadota</taxon>
        <taxon>Gammaproteobacteria</taxon>
        <taxon>Enterobacterales</taxon>
        <taxon>Enterobacteriaceae</taxon>
        <taxon>Plesiomonas</taxon>
    </lineage>
</organism>
<evidence type="ECO:0000313" key="1">
    <source>
        <dbReference type="EMBL" id="MBO1109083.1"/>
    </source>
</evidence>
<evidence type="ECO:0000313" key="2">
    <source>
        <dbReference type="Proteomes" id="UP000664658"/>
    </source>
</evidence>
<protein>
    <submittedName>
        <fullName evidence="1">Uncharacterized protein</fullName>
    </submittedName>
</protein>
<dbReference type="GeneID" id="69707145"/>
<name>A0A8I1W811_PLESH</name>